<feature type="region of interest" description="Disordered" evidence="1">
    <location>
        <begin position="1"/>
        <end position="53"/>
    </location>
</feature>
<feature type="transmembrane region" description="Helical" evidence="2">
    <location>
        <begin position="58"/>
        <end position="78"/>
    </location>
</feature>
<evidence type="ECO:0000313" key="3">
    <source>
        <dbReference type="EMBL" id="OGK43458.1"/>
    </source>
</evidence>
<feature type="region of interest" description="Disordered" evidence="1">
    <location>
        <begin position="79"/>
        <end position="115"/>
    </location>
</feature>
<comment type="caution">
    <text evidence="3">The sequence shown here is derived from an EMBL/GenBank/DDBJ whole genome shotgun (WGS) entry which is preliminary data.</text>
</comment>
<evidence type="ECO:0000256" key="1">
    <source>
        <dbReference type="SAM" id="MobiDB-lite"/>
    </source>
</evidence>
<gene>
    <name evidence="3" type="ORF">A3B40_01905</name>
</gene>
<name>A0A1F7IJB6_9BACT</name>
<accession>A0A1F7IJB6</accession>
<feature type="compositionally biased region" description="Pro residues" evidence="1">
    <location>
        <begin position="11"/>
        <end position="27"/>
    </location>
</feature>
<keyword evidence="2" id="KW-0812">Transmembrane</keyword>
<feature type="compositionally biased region" description="Low complexity" evidence="1">
    <location>
        <begin position="1"/>
        <end position="10"/>
    </location>
</feature>
<proteinExistence type="predicted"/>
<organism evidence="3 4">
    <name type="scientific">Candidatus Roizmanbacteria bacterium RIFCSPLOWO2_01_FULL_37_16</name>
    <dbReference type="NCBI Taxonomy" id="1802058"/>
    <lineage>
        <taxon>Bacteria</taxon>
        <taxon>Candidatus Roizmaniibacteriota</taxon>
    </lineage>
</organism>
<keyword evidence="2" id="KW-0472">Membrane</keyword>
<evidence type="ECO:0000256" key="2">
    <source>
        <dbReference type="SAM" id="Phobius"/>
    </source>
</evidence>
<dbReference type="EMBL" id="MGAI01000050">
    <property type="protein sequence ID" value="OGK43458.1"/>
    <property type="molecule type" value="Genomic_DNA"/>
</dbReference>
<reference evidence="3 4" key="1">
    <citation type="journal article" date="2016" name="Nat. Commun.">
        <title>Thousands of microbial genomes shed light on interconnected biogeochemical processes in an aquifer system.</title>
        <authorList>
            <person name="Anantharaman K."/>
            <person name="Brown C.T."/>
            <person name="Hug L.A."/>
            <person name="Sharon I."/>
            <person name="Castelle C.J."/>
            <person name="Probst A.J."/>
            <person name="Thomas B.C."/>
            <person name="Singh A."/>
            <person name="Wilkins M.J."/>
            <person name="Karaoz U."/>
            <person name="Brodie E.L."/>
            <person name="Williams K.H."/>
            <person name="Hubbard S.S."/>
            <person name="Banfield J.F."/>
        </authorList>
    </citation>
    <scope>NUCLEOTIDE SEQUENCE [LARGE SCALE GENOMIC DNA]</scope>
</reference>
<dbReference type="AlphaFoldDB" id="A0A1F7IJB6"/>
<evidence type="ECO:0000313" key="4">
    <source>
        <dbReference type="Proteomes" id="UP000178040"/>
    </source>
</evidence>
<feature type="compositionally biased region" description="Acidic residues" evidence="1">
    <location>
        <begin position="104"/>
        <end position="115"/>
    </location>
</feature>
<dbReference type="Proteomes" id="UP000178040">
    <property type="component" value="Unassembled WGS sequence"/>
</dbReference>
<keyword evidence="2" id="KW-1133">Transmembrane helix</keyword>
<protein>
    <submittedName>
        <fullName evidence="3">Uncharacterized protein</fullName>
    </submittedName>
</protein>
<sequence>MDSSQFQTPPQISPQPPIQPITNPPGPTVTGSPPAASPVSYPQGGVQPPPQKNNKSPFLILLSLIFLILLAAALIYLANSKPPKPSDTDDEATLPTASPTEVVSQEEEEVQSIDVGDIDEELKDIQTDLEQL</sequence>